<evidence type="ECO:0000256" key="8">
    <source>
        <dbReference type="ARBA" id="ARBA00022833"/>
    </source>
</evidence>
<accession>S5LUE5</accession>
<dbReference type="InterPro" id="IPR006171">
    <property type="entry name" value="TOPRIM_dom"/>
</dbReference>
<dbReference type="InterPro" id="IPR006295">
    <property type="entry name" value="DNA_primase_DnaG"/>
</dbReference>
<dbReference type="GO" id="GO:0003677">
    <property type="term" value="F:DNA binding"/>
    <property type="evidence" value="ECO:0007669"/>
    <property type="project" value="UniProtKB-KW"/>
</dbReference>
<dbReference type="InterPro" id="IPR037068">
    <property type="entry name" value="DNA_primase_core_N_sf"/>
</dbReference>
<keyword evidence="1 12" id="KW-0240">DNA-directed RNA polymerase</keyword>
<comment type="function">
    <text evidence="12 13">RNA polymerase that catalyzes the synthesis of short RNA molecules used as primers for DNA polymerase during DNA replication.</text>
</comment>
<keyword evidence="4 12" id="KW-0548">Nucleotidyltransferase</keyword>
<dbReference type="PANTHER" id="PTHR30313:SF2">
    <property type="entry name" value="DNA PRIMASE"/>
    <property type="match status" value="1"/>
</dbReference>
<proteinExistence type="inferred from homology"/>
<evidence type="ECO:0000313" key="16">
    <source>
        <dbReference type="EMBL" id="AGR41409.1"/>
    </source>
</evidence>
<evidence type="ECO:0000256" key="5">
    <source>
        <dbReference type="ARBA" id="ARBA00022705"/>
    </source>
</evidence>
<keyword evidence="17" id="KW-1185">Reference proteome</keyword>
<dbReference type="InterPro" id="IPR030846">
    <property type="entry name" value="DnaG_bac"/>
</dbReference>
<comment type="similarity">
    <text evidence="12 13">Belongs to the DnaG primase family.</text>
</comment>
<evidence type="ECO:0000256" key="11">
    <source>
        <dbReference type="ARBA" id="ARBA00023163"/>
    </source>
</evidence>
<dbReference type="eggNOG" id="COG0358">
    <property type="taxonomic scope" value="Bacteria"/>
</dbReference>
<dbReference type="GO" id="GO:0008270">
    <property type="term" value="F:zinc ion binding"/>
    <property type="evidence" value="ECO:0007669"/>
    <property type="project" value="UniProtKB-UniRule"/>
</dbReference>
<dbReference type="CDD" id="cd03364">
    <property type="entry name" value="TOPRIM_DnaG_primases"/>
    <property type="match status" value="1"/>
</dbReference>
<keyword evidence="11 12" id="KW-0804">Transcription</keyword>
<comment type="subunit">
    <text evidence="12">Monomer. Interacts with DnaB.</text>
</comment>
<dbReference type="InterPro" id="IPR050219">
    <property type="entry name" value="DnaG_primase"/>
</dbReference>
<dbReference type="PATRIC" id="fig|1276220.3.peg.838"/>
<evidence type="ECO:0000256" key="10">
    <source>
        <dbReference type="ARBA" id="ARBA00023125"/>
    </source>
</evidence>
<dbReference type="PIRSF" id="PIRSF002811">
    <property type="entry name" value="DnaG"/>
    <property type="match status" value="1"/>
</dbReference>
<feature type="domain" description="Toprim" evidence="15">
    <location>
        <begin position="256"/>
        <end position="337"/>
    </location>
</feature>
<evidence type="ECO:0000259" key="15">
    <source>
        <dbReference type="PROSITE" id="PS50880"/>
    </source>
</evidence>
<keyword evidence="6 12" id="KW-0479">Metal-binding</keyword>
<dbReference type="Pfam" id="PF08275">
    <property type="entry name" value="DNAG_N"/>
    <property type="match status" value="1"/>
</dbReference>
<evidence type="ECO:0000256" key="2">
    <source>
        <dbReference type="ARBA" id="ARBA00022515"/>
    </source>
</evidence>
<dbReference type="AlphaFoldDB" id="S5LUE5"/>
<dbReference type="GO" id="GO:0000428">
    <property type="term" value="C:DNA-directed RNA polymerase complex"/>
    <property type="evidence" value="ECO:0007669"/>
    <property type="project" value="UniProtKB-KW"/>
</dbReference>
<dbReference type="STRING" id="1276220.STAIW_v1c08210"/>
<comment type="domain">
    <text evidence="12">Contains an N-terminal zinc-binding domain, a central core domain that contains the primase activity, and a C-terminal DnaB-binding domain.</text>
</comment>
<dbReference type="PROSITE" id="PS50880">
    <property type="entry name" value="TOPRIM"/>
    <property type="match status" value="1"/>
</dbReference>
<keyword evidence="2 12" id="KW-0639">Primosome</keyword>
<comment type="cofactor">
    <cofactor evidence="12 13 14">
        <name>Zn(2+)</name>
        <dbReference type="ChEBI" id="CHEBI:29105"/>
    </cofactor>
    <text evidence="12 13 14">Binds 1 zinc ion per monomer.</text>
</comment>
<dbReference type="SUPFAM" id="SSF56731">
    <property type="entry name" value="DNA primase core"/>
    <property type="match status" value="1"/>
</dbReference>
<dbReference type="KEGG" id="stai:STAIW_v1c08210"/>
<keyword evidence="5 12" id="KW-0235">DNA replication</keyword>
<evidence type="ECO:0000256" key="1">
    <source>
        <dbReference type="ARBA" id="ARBA00022478"/>
    </source>
</evidence>
<dbReference type="EC" id="2.7.7.101" evidence="12"/>
<dbReference type="FunFam" id="3.90.580.10:FF:000001">
    <property type="entry name" value="DNA primase"/>
    <property type="match status" value="1"/>
</dbReference>
<reference evidence="16 17" key="1">
    <citation type="journal article" date="2013" name="Genome Biol. Evol.">
        <title>Comparison of metabolic capacities and inference of gene content evolution in mosquito-associated Spiroplasma diminutum and S. taiwanense.</title>
        <authorList>
            <person name="Lo W.S."/>
            <person name="Ku C."/>
            <person name="Chen L.L."/>
            <person name="Chang T.H."/>
            <person name="Kuo C.H."/>
        </authorList>
    </citation>
    <scope>NUCLEOTIDE SEQUENCE [LARGE SCALE GENOMIC DNA]</scope>
    <source>
        <strain evidence="16">CT-1</strain>
    </source>
</reference>
<dbReference type="GO" id="GO:0005737">
    <property type="term" value="C:cytoplasm"/>
    <property type="evidence" value="ECO:0007669"/>
    <property type="project" value="TreeGrafter"/>
</dbReference>
<evidence type="ECO:0000313" key="17">
    <source>
        <dbReference type="Proteomes" id="UP000014984"/>
    </source>
</evidence>
<evidence type="ECO:0000256" key="7">
    <source>
        <dbReference type="ARBA" id="ARBA00022771"/>
    </source>
</evidence>
<dbReference type="Pfam" id="PF13155">
    <property type="entry name" value="Toprim_2"/>
    <property type="match status" value="1"/>
</dbReference>
<dbReference type="InterPro" id="IPR036977">
    <property type="entry name" value="DNA_primase_Znf_CHC2"/>
</dbReference>
<dbReference type="Pfam" id="PF01807">
    <property type="entry name" value="Zn_ribbon_DnaG"/>
    <property type="match status" value="1"/>
</dbReference>
<dbReference type="EMBL" id="CP005074">
    <property type="protein sequence ID" value="AGR41409.1"/>
    <property type="molecule type" value="Genomic_DNA"/>
</dbReference>
<comment type="catalytic activity">
    <reaction evidence="12">
        <text>ssDNA + n NTP = ssDNA/pppN(pN)n-1 hybrid + (n-1) diphosphate.</text>
        <dbReference type="EC" id="2.7.7.101"/>
    </reaction>
</comment>
<dbReference type="InterPro" id="IPR002694">
    <property type="entry name" value="Znf_CHC2"/>
</dbReference>
<dbReference type="PANTHER" id="PTHR30313">
    <property type="entry name" value="DNA PRIMASE"/>
    <property type="match status" value="1"/>
</dbReference>
<dbReference type="GO" id="GO:0006269">
    <property type="term" value="P:DNA replication, synthesis of primer"/>
    <property type="evidence" value="ECO:0007669"/>
    <property type="project" value="UniProtKB-UniRule"/>
</dbReference>
<name>S5LUE5_9MOLU</name>
<dbReference type="SMART" id="SM00400">
    <property type="entry name" value="ZnF_CHCC"/>
    <property type="match status" value="1"/>
</dbReference>
<evidence type="ECO:0000256" key="14">
    <source>
        <dbReference type="PIRSR" id="PIRSR002811-1"/>
    </source>
</evidence>
<feature type="zinc finger region" description="CHC2-type" evidence="12 14">
    <location>
        <begin position="38"/>
        <end position="62"/>
    </location>
</feature>
<dbReference type="SMART" id="SM00493">
    <property type="entry name" value="TOPRIM"/>
    <property type="match status" value="1"/>
</dbReference>
<dbReference type="InterPro" id="IPR013264">
    <property type="entry name" value="DNAG_N"/>
</dbReference>
<dbReference type="HOGENOM" id="CLU_013501_3_3_14"/>
<dbReference type="GO" id="GO:1990077">
    <property type="term" value="C:primosome complex"/>
    <property type="evidence" value="ECO:0007669"/>
    <property type="project" value="UniProtKB-KW"/>
</dbReference>
<evidence type="ECO:0000256" key="12">
    <source>
        <dbReference type="HAMAP-Rule" id="MF_00974"/>
    </source>
</evidence>
<organism evidence="16 17">
    <name type="scientific">Spiroplasma taiwanense CT-1</name>
    <dbReference type="NCBI Taxonomy" id="1276220"/>
    <lineage>
        <taxon>Bacteria</taxon>
        <taxon>Bacillati</taxon>
        <taxon>Mycoplasmatota</taxon>
        <taxon>Mollicutes</taxon>
        <taxon>Entomoplasmatales</taxon>
        <taxon>Spiroplasmataceae</taxon>
        <taxon>Spiroplasma</taxon>
    </lineage>
</organism>
<dbReference type="NCBIfam" id="TIGR01391">
    <property type="entry name" value="dnaG"/>
    <property type="match status" value="1"/>
</dbReference>
<protein>
    <recommendedName>
        <fullName evidence="12 13">DNA primase</fullName>
        <ecNumber evidence="12">2.7.7.101</ecNumber>
    </recommendedName>
</protein>
<dbReference type="RefSeq" id="WP_020834548.1">
    <property type="nucleotide sequence ID" value="NC_021846.1"/>
</dbReference>
<evidence type="ECO:0000256" key="13">
    <source>
        <dbReference type="PIRNR" id="PIRNR002811"/>
    </source>
</evidence>
<dbReference type="GO" id="GO:0003899">
    <property type="term" value="F:DNA-directed RNA polymerase activity"/>
    <property type="evidence" value="ECO:0007669"/>
    <property type="project" value="UniProtKB-UniRule"/>
</dbReference>
<dbReference type="Gene3D" id="3.40.1360.10">
    <property type="match status" value="1"/>
</dbReference>
<keyword evidence="8 12" id="KW-0862">Zinc</keyword>
<gene>
    <name evidence="12 16" type="primary">dnaG</name>
    <name evidence="16" type="ORF">STAIW_v1c08210</name>
</gene>
<evidence type="ECO:0000256" key="9">
    <source>
        <dbReference type="ARBA" id="ARBA00022842"/>
    </source>
</evidence>
<dbReference type="Proteomes" id="UP000014984">
    <property type="component" value="Chromosome"/>
</dbReference>
<evidence type="ECO:0000256" key="4">
    <source>
        <dbReference type="ARBA" id="ARBA00022695"/>
    </source>
</evidence>
<dbReference type="InterPro" id="IPR034151">
    <property type="entry name" value="TOPRIM_DnaG_bac"/>
</dbReference>
<evidence type="ECO:0000256" key="6">
    <source>
        <dbReference type="ARBA" id="ARBA00022723"/>
    </source>
</evidence>
<keyword evidence="7 12" id="KW-0863">Zinc-finger</keyword>
<sequence>MAISQQQIDLVLNKANIVDVISKYLDLQKKGRNYLSVCPFHDDSDPSLHVSLDKKIFKCFVCGTGGNVITFIQEFNNITFFKAVSLLAKDLKIKIDGIKDYDDKPKYSSKESKLFLINESIAALFNGLLISNLSKKARDYLRERRINASEILKFTIGFCPININIFDYLIDLGFKKEEIFESGLVYQKGVTYKSFFENRLIFPIRNEESNIIGFSGRIMDVDENPKYKNSIENLIFKKSKLAYNFNNAKKEARIKNEILILEGFMDVISLEKIDIKNSVAIMGTSLSDYHIKLFSRVAKNYKLFLDGDNAGIKAALKTAALLMEKRINVTIIENTTGKDPDELVKDGEVNLIYQMIENAKHPVDFAINYYSKDLDINDSNQINEFISNILNLLKYEINIITINKILQTLANISQIKKEAIEKLFENYRIKINKNNTEELKADQNNIQDYFDQDKINTLMNSYYQEENFDSNLPMQGFEFQKINEFKVKNYENQYKTAAKLAESSIIWSLLNSDKILNEIKKHINKIETYSIKKIINFIIEEYENNNYVGHDWELIANDIKKIDIKYCEYIFEIRNKFYAKIEHSITEKGLNDAFDAIEIYKLALEIEKFNLKISETYDSELQKSYLEHIEELRKQKNKILMKRST</sequence>
<dbReference type="Gene3D" id="3.90.980.10">
    <property type="entry name" value="DNA primase, catalytic core, N-terminal domain"/>
    <property type="match status" value="1"/>
</dbReference>
<dbReference type="Gene3D" id="3.90.580.10">
    <property type="entry name" value="Zinc finger, CHC2-type domain"/>
    <property type="match status" value="1"/>
</dbReference>
<dbReference type="HAMAP" id="MF_00974">
    <property type="entry name" value="DNA_primase_DnaG"/>
    <property type="match status" value="1"/>
</dbReference>
<keyword evidence="9" id="KW-0460">Magnesium</keyword>
<keyword evidence="10 12" id="KW-0238">DNA-binding</keyword>
<dbReference type="SUPFAM" id="SSF57783">
    <property type="entry name" value="Zinc beta-ribbon"/>
    <property type="match status" value="1"/>
</dbReference>
<evidence type="ECO:0000256" key="3">
    <source>
        <dbReference type="ARBA" id="ARBA00022679"/>
    </source>
</evidence>
<keyword evidence="3 12" id="KW-0808">Transferase</keyword>